<feature type="compositionally biased region" description="Basic and acidic residues" evidence="1">
    <location>
        <begin position="124"/>
        <end position="140"/>
    </location>
</feature>
<gene>
    <name evidence="2" type="ORF">HF854_11980</name>
</gene>
<evidence type="ECO:0000256" key="1">
    <source>
        <dbReference type="SAM" id="MobiDB-lite"/>
    </source>
</evidence>
<proteinExistence type="predicted"/>
<organism evidence="2 3">
    <name type="scientific">Desulfovibrio piger</name>
    <dbReference type="NCBI Taxonomy" id="901"/>
    <lineage>
        <taxon>Bacteria</taxon>
        <taxon>Pseudomonadati</taxon>
        <taxon>Thermodesulfobacteriota</taxon>
        <taxon>Desulfovibrionia</taxon>
        <taxon>Desulfovibrionales</taxon>
        <taxon>Desulfovibrionaceae</taxon>
        <taxon>Desulfovibrio</taxon>
    </lineage>
</organism>
<dbReference type="RefSeq" id="WP_168936495.1">
    <property type="nucleotide sequence ID" value="NZ_CAMDEI010000054.1"/>
</dbReference>
<name>A0A848CD32_9BACT</name>
<dbReference type="EMBL" id="JABAFY010000082">
    <property type="protein sequence ID" value="NME53210.1"/>
    <property type="molecule type" value="Genomic_DNA"/>
</dbReference>
<comment type="caution">
    <text evidence="2">The sequence shown here is derived from an EMBL/GenBank/DDBJ whole genome shotgun (WGS) entry which is preliminary data.</text>
</comment>
<evidence type="ECO:0000313" key="2">
    <source>
        <dbReference type="EMBL" id="NME53210.1"/>
    </source>
</evidence>
<feature type="region of interest" description="Disordered" evidence="1">
    <location>
        <begin position="67"/>
        <end position="89"/>
    </location>
</feature>
<evidence type="ECO:0000313" key="3">
    <source>
        <dbReference type="Proteomes" id="UP000522333"/>
    </source>
</evidence>
<protein>
    <submittedName>
        <fullName evidence="2">Uncharacterized protein</fullName>
    </submittedName>
</protein>
<accession>A0A848CD32</accession>
<sequence length="140" mass="15958">MIKPSSLNEKFPGLRTPSPSPRHLRQAIDLIGLIKRVYYLVALAWAYGWVKAIGQFIESLDSVVKKRRSEEEKGGCPPKKNARDLCGKSHTKNCSLQDILSPNICMKRLLHQAWPLLHPLSPPPDKRKDDLRQAKDRLIQ</sequence>
<dbReference type="AlphaFoldDB" id="A0A848CD32"/>
<feature type="region of interest" description="Disordered" evidence="1">
    <location>
        <begin position="120"/>
        <end position="140"/>
    </location>
</feature>
<reference evidence="2 3" key="1">
    <citation type="submission" date="2020-04" db="EMBL/GenBank/DDBJ databases">
        <authorList>
            <person name="Hitch T.C.A."/>
            <person name="Wylensek D."/>
            <person name="Clavel T."/>
        </authorList>
    </citation>
    <scope>NUCLEOTIDE SEQUENCE [LARGE SCALE GENOMIC DNA]</scope>
    <source>
        <strain evidence="2 3">PG-251-APC-1</strain>
    </source>
</reference>
<dbReference type="Proteomes" id="UP000522333">
    <property type="component" value="Unassembled WGS sequence"/>
</dbReference>